<evidence type="ECO:0000256" key="1">
    <source>
        <dbReference type="ARBA" id="ARBA00004167"/>
    </source>
</evidence>
<dbReference type="EMBL" id="LAJE02000355">
    <property type="protein sequence ID" value="OEO28792.1"/>
    <property type="molecule type" value="Genomic_DNA"/>
</dbReference>
<organism evidence="11 12">
    <name type="scientific">Devosia insulae DS-56</name>
    <dbReference type="NCBI Taxonomy" id="1116389"/>
    <lineage>
        <taxon>Bacteria</taxon>
        <taxon>Pseudomonadati</taxon>
        <taxon>Pseudomonadota</taxon>
        <taxon>Alphaproteobacteria</taxon>
        <taxon>Hyphomicrobiales</taxon>
        <taxon>Devosiaceae</taxon>
        <taxon>Devosia</taxon>
    </lineage>
</organism>
<feature type="region of interest" description="Disordered" evidence="10">
    <location>
        <begin position="215"/>
        <end position="237"/>
    </location>
</feature>
<sequence>MLGVGWTEMLVIGVVALIVIGPKELPALMHRVGKFAGTIRRMGSDFQRELNKTTGLNEIANLRQSVTQPLKATADAIRKEFNTTTASGQVQPSGVLKPADPKVESVVDEIKAAAGIATPAAAAAPVMTPIVQPADTPKAPVKAARPARIKAPADSKVATADIAPAKKAAPKKPIDSPAPVEAIAPAKATPAKRAKVEAIAPAKAAPAKAATVKATAAEPAAAKKPAAKKPAAAAKKP</sequence>
<dbReference type="Gene3D" id="1.20.5.3310">
    <property type="match status" value="1"/>
</dbReference>
<keyword evidence="8 9" id="KW-0472">Membrane</keyword>
<dbReference type="NCBIfam" id="TIGR01410">
    <property type="entry name" value="tatB"/>
    <property type="match status" value="1"/>
</dbReference>
<dbReference type="PANTHER" id="PTHR33162">
    <property type="entry name" value="SEC-INDEPENDENT PROTEIN TRANSLOCASE PROTEIN TATA, CHLOROPLASTIC"/>
    <property type="match status" value="1"/>
</dbReference>
<dbReference type="GO" id="GO:0008320">
    <property type="term" value="F:protein transmembrane transporter activity"/>
    <property type="evidence" value="ECO:0007669"/>
    <property type="project" value="UniProtKB-UniRule"/>
</dbReference>
<evidence type="ECO:0000256" key="3">
    <source>
        <dbReference type="ARBA" id="ARBA00022475"/>
    </source>
</evidence>
<evidence type="ECO:0000256" key="6">
    <source>
        <dbReference type="ARBA" id="ARBA00022989"/>
    </source>
</evidence>
<comment type="function">
    <text evidence="9">Part of the twin-arginine translocation (Tat) system that transports large folded proteins containing a characteristic twin-arginine motif in their signal peptide across membranes. Together with TatC, TatB is part of a receptor directly interacting with Tat signal peptides. TatB may form an oligomeric binding site that transiently accommodates folded Tat precursor proteins before their translocation.</text>
</comment>
<feature type="compositionally biased region" description="Low complexity" evidence="10">
    <location>
        <begin position="137"/>
        <end position="152"/>
    </location>
</feature>
<proteinExistence type="inferred from homology"/>
<dbReference type="PANTHER" id="PTHR33162:SF1">
    <property type="entry name" value="SEC-INDEPENDENT PROTEIN TRANSLOCASE PROTEIN TATA, CHLOROPLASTIC"/>
    <property type="match status" value="1"/>
</dbReference>
<dbReference type="RefSeq" id="WP_069911905.1">
    <property type="nucleotide sequence ID" value="NZ_LAJE02000355.1"/>
</dbReference>
<comment type="similarity">
    <text evidence="9">Belongs to the TatB family.</text>
</comment>
<keyword evidence="5 9" id="KW-0653">Protein transport</keyword>
<dbReference type="PRINTS" id="PR01506">
    <property type="entry name" value="TATBPROTEIN"/>
</dbReference>
<accession>A0A1E5XJM5</accession>
<dbReference type="OrthoDB" id="7206969at2"/>
<comment type="subcellular location">
    <subcellularLocation>
        <location evidence="9">Cell membrane</location>
        <topology evidence="9">Single-pass membrane protein</topology>
    </subcellularLocation>
    <subcellularLocation>
        <location evidence="1">Membrane</location>
        <topology evidence="1">Single-pass membrane protein</topology>
    </subcellularLocation>
</comment>
<evidence type="ECO:0000256" key="4">
    <source>
        <dbReference type="ARBA" id="ARBA00022692"/>
    </source>
</evidence>
<feature type="region of interest" description="Disordered" evidence="10">
    <location>
        <begin position="136"/>
        <end position="156"/>
    </location>
</feature>
<protein>
    <recommendedName>
        <fullName evidence="9">Sec-independent protein translocase protein TatB</fullName>
    </recommendedName>
</protein>
<comment type="caution">
    <text evidence="11">The sequence shown here is derived from an EMBL/GenBank/DDBJ whole genome shotgun (WGS) entry which is preliminary data.</text>
</comment>
<evidence type="ECO:0000256" key="7">
    <source>
        <dbReference type="ARBA" id="ARBA00023010"/>
    </source>
</evidence>
<evidence type="ECO:0000313" key="12">
    <source>
        <dbReference type="Proteomes" id="UP000095463"/>
    </source>
</evidence>
<evidence type="ECO:0000256" key="5">
    <source>
        <dbReference type="ARBA" id="ARBA00022927"/>
    </source>
</evidence>
<comment type="subunit">
    <text evidence="9">The Tat system comprises two distinct complexes: a TatABC complex, containing multiple copies of TatA, TatB and TatC subunits, and a separate TatA complex, containing only TatA subunits. Substrates initially bind to the TatABC complex, which probably triggers association of the separate TatA complex to form the active translocon.</text>
</comment>
<evidence type="ECO:0000256" key="10">
    <source>
        <dbReference type="SAM" id="MobiDB-lite"/>
    </source>
</evidence>
<dbReference type="HAMAP" id="MF_00237">
    <property type="entry name" value="TatB"/>
    <property type="match status" value="1"/>
</dbReference>
<evidence type="ECO:0000256" key="2">
    <source>
        <dbReference type="ARBA" id="ARBA00022448"/>
    </source>
</evidence>
<keyword evidence="6 9" id="KW-1133">Transmembrane helix</keyword>
<keyword evidence="12" id="KW-1185">Reference proteome</keyword>
<keyword evidence="2 9" id="KW-0813">Transport</keyword>
<dbReference type="Proteomes" id="UP000095463">
    <property type="component" value="Unassembled WGS sequence"/>
</dbReference>
<evidence type="ECO:0000313" key="11">
    <source>
        <dbReference type="EMBL" id="OEO28792.1"/>
    </source>
</evidence>
<keyword evidence="7 9" id="KW-0811">Translocation</keyword>
<keyword evidence="3 9" id="KW-1003">Cell membrane</keyword>
<dbReference type="GO" id="GO:0043953">
    <property type="term" value="P:protein transport by the Tat complex"/>
    <property type="evidence" value="ECO:0007669"/>
    <property type="project" value="UniProtKB-UniRule"/>
</dbReference>
<keyword evidence="4 9" id="KW-0812">Transmembrane</keyword>
<gene>
    <name evidence="9" type="primary">tatB</name>
    <name evidence="11" type="ORF">VW23_002980</name>
</gene>
<dbReference type="AlphaFoldDB" id="A0A1E5XJM5"/>
<reference evidence="11 12" key="1">
    <citation type="journal article" date="2015" name="Genome Announc.">
        <title>Genome Assemblies of Three Soil-Associated Devosia species: D. insulae, D. limi, and D. soli.</title>
        <authorList>
            <person name="Hassan Y.I."/>
            <person name="Lepp D."/>
            <person name="Zhou T."/>
        </authorList>
    </citation>
    <scope>NUCLEOTIDE SEQUENCE [LARGE SCALE GENOMIC DNA]</scope>
    <source>
        <strain evidence="11 12">DS-56</strain>
    </source>
</reference>
<dbReference type="Pfam" id="PF02416">
    <property type="entry name" value="TatA_B_E"/>
    <property type="match status" value="1"/>
</dbReference>
<dbReference type="InterPro" id="IPR018448">
    <property type="entry name" value="TatB"/>
</dbReference>
<evidence type="ECO:0000256" key="9">
    <source>
        <dbReference type="HAMAP-Rule" id="MF_00237"/>
    </source>
</evidence>
<dbReference type="InterPro" id="IPR003369">
    <property type="entry name" value="TatA/B/E"/>
</dbReference>
<dbReference type="GO" id="GO:0033281">
    <property type="term" value="C:TAT protein transport complex"/>
    <property type="evidence" value="ECO:0007669"/>
    <property type="project" value="UniProtKB-UniRule"/>
</dbReference>
<name>A0A1E5XJM5_9HYPH</name>
<evidence type="ECO:0000256" key="8">
    <source>
        <dbReference type="ARBA" id="ARBA00023136"/>
    </source>
</evidence>